<keyword evidence="3" id="KW-1185">Reference proteome</keyword>
<accession>A0A1J7C7J5</accession>
<keyword evidence="1" id="KW-1133">Transmembrane helix</keyword>
<sequence length="195" mass="22338">MAKEIINNSTWGNTLRKYSRNLHGHLSFFFSGVLFIYIVSGIAMNHQNIFNPQYDVSVRQYTAAGQFPHGANFTKSEIVNLLRPVSEDQHYKKHFYPNPQTLKVFLSTGSSFTVDTANGQVEYQGIKRRPFFFQLSFLHYNPGTYWKYFSDAFAVSIIIVIITGLIMNKGDRGFFGIRGIEFALGIIIPLLFLIF</sequence>
<dbReference type="AlphaFoldDB" id="A0A1J7C7J5"/>
<dbReference type="RefSeq" id="WP_071637216.1">
    <property type="nucleotide sequence ID" value="NZ_MLFK01000007.1"/>
</dbReference>
<proteinExistence type="predicted"/>
<evidence type="ECO:0008006" key="4">
    <source>
        <dbReference type="Google" id="ProtNLM"/>
    </source>
</evidence>
<evidence type="ECO:0000313" key="3">
    <source>
        <dbReference type="Proteomes" id="UP000182826"/>
    </source>
</evidence>
<keyword evidence="1" id="KW-0472">Membrane</keyword>
<comment type="caution">
    <text evidence="2">The sequence shown here is derived from an EMBL/GenBank/DDBJ whole genome shotgun (WGS) entry which is preliminary data.</text>
</comment>
<reference evidence="2 3" key="1">
    <citation type="submission" date="2016-10" db="EMBL/GenBank/DDBJ databases">
        <title>Draft Genome Sequence of Rhizobacteria Flavobacterium johnsoniae CI04.</title>
        <authorList>
            <person name="Bravo J.I."/>
            <person name="Lozano G.L."/>
            <person name="Handelsman J."/>
        </authorList>
    </citation>
    <scope>NUCLEOTIDE SEQUENCE [LARGE SCALE GENOMIC DNA]</scope>
    <source>
        <strain evidence="2 3">CI04</strain>
    </source>
</reference>
<dbReference type="PANTHER" id="PTHR40115">
    <property type="entry name" value="INNER MEMBRANE PROTEIN WITH PEPSY TM HELIX"/>
    <property type="match status" value="1"/>
</dbReference>
<gene>
    <name evidence="2" type="ORF">BKM63_14175</name>
</gene>
<dbReference type="InterPro" id="IPR032307">
    <property type="entry name" value="PepSY_TM-like_2"/>
</dbReference>
<protein>
    <recommendedName>
        <fullName evidence="4">Peptidase</fullName>
    </recommendedName>
</protein>
<dbReference type="Proteomes" id="UP000182826">
    <property type="component" value="Unassembled WGS sequence"/>
</dbReference>
<name>A0A1J7C7J5_FLAJO</name>
<feature type="transmembrane region" description="Helical" evidence="1">
    <location>
        <begin position="145"/>
        <end position="167"/>
    </location>
</feature>
<dbReference type="OrthoDB" id="9787788at2"/>
<dbReference type="PANTHER" id="PTHR40115:SF1">
    <property type="entry name" value="INNER MEMBRANE PROTEIN WITH PEPSY TM HELIX"/>
    <property type="match status" value="1"/>
</dbReference>
<feature type="transmembrane region" description="Helical" evidence="1">
    <location>
        <begin position="174"/>
        <end position="194"/>
    </location>
</feature>
<organism evidence="2 3">
    <name type="scientific">Flavobacterium johnsoniae</name>
    <name type="common">Cytophaga johnsonae</name>
    <dbReference type="NCBI Taxonomy" id="986"/>
    <lineage>
        <taxon>Bacteria</taxon>
        <taxon>Pseudomonadati</taxon>
        <taxon>Bacteroidota</taxon>
        <taxon>Flavobacteriia</taxon>
        <taxon>Flavobacteriales</taxon>
        <taxon>Flavobacteriaceae</taxon>
        <taxon>Flavobacterium</taxon>
    </lineage>
</organism>
<feature type="transmembrane region" description="Helical" evidence="1">
    <location>
        <begin position="26"/>
        <end position="44"/>
    </location>
</feature>
<dbReference type="EMBL" id="MLFK01000007">
    <property type="protein sequence ID" value="OIV41665.1"/>
    <property type="molecule type" value="Genomic_DNA"/>
</dbReference>
<evidence type="ECO:0000256" key="1">
    <source>
        <dbReference type="SAM" id="Phobius"/>
    </source>
</evidence>
<dbReference type="Pfam" id="PF16357">
    <property type="entry name" value="PepSY_TM_like_2"/>
    <property type="match status" value="1"/>
</dbReference>
<keyword evidence="1" id="KW-0812">Transmembrane</keyword>
<evidence type="ECO:0000313" key="2">
    <source>
        <dbReference type="EMBL" id="OIV41665.1"/>
    </source>
</evidence>